<evidence type="ECO:0000313" key="2">
    <source>
        <dbReference type="EMBL" id="MBX73938.1"/>
    </source>
</evidence>
<proteinExistence type="predicted"/>
<dbReference type="EMBL" id="GGEC01093454">
    <property type="protein sequence ID" value="MBX73938.1"/>
    <property type="molecule type" value="Transcribed_RNA"/>
</dbReference>
<feature type="compositionally biased region" description="Polar residues" evidence="1">
    <location>
        <begin position="1"/>
        <end position="10"/>
    </location>
</feature>
<reference evidence="2" key="1">
    <citation type="submission" date="2018-02" db="EMBL/GenBank/DDBJ databases">
        <title>Rhizophora mucronata_Transcriptome.</title>
        <authorList>
            <person name="Meera S.P."/>
            <person name="Sreeshan A."/>
            <person name="Augustine A."/>
        </authorList>
    </citation>
    <scope>NUCLEOTIDE SEQUENCE</scope>
    <source>
        <tissue evidence="2">Leaf</tissue>
    </source>
</reference>
<protein>
    <submittedName>
        <fullName evidence="2">Uncharacterized protein</fullName>
    </submittedName>
</protein>
<evidence type="ECO:0000256" key="1">
    <source>
        <dbReference type="SAM" id="MobiDB-lite"/>
    </source>
</evidence>
<feature type="region of interest" description="Disordered" evidence="1">
    <location>
        <begin position="1"/>
        <end position="36"/>
    </location>
</feature>
<accession>A0A2P2R409</accession>
<name>A0A2P2R409_RHIMU</name>
<organism evidence="2">
    <name type="scientific">Rhizophora mucronata</name>
    <name type="common">Asiatic mangrove</name>
    <dbReference type="NCBI Taxonomy" id="61149"/>
    <lineage>
        <taxon>Eukaryota</taxon>
        <taxon>Viridiplantae</taxon>
        <taxon>Streptophyta</taxon>
        <taxon>Embryophyta</taxon>
        <taxon>Tracheophyta</taxon>
        <taxon>Spermatophyta</taxon>
        <taxon>Magnoliopsida</taxon>
        <taxon>eudicotyledons</taxon>
        <taxon>Gunneridae</taxon>
        <taxon>Pentapetalae</taxon>
        <taxon>rosids</taxon>
        <taxon>fabids</taxon>
        <taxon>Malpighiales</taxon>
        <taxon>Rhizophoraceae</taxon>
        <taxon>Rhizophora</taxon>
    </lineage>
</organism>
<dbReference type="AlphaFoldDB" id="A0A2P2R409"/>
<sequence>MQNTSASNHEVLTDQSKKRSLRESTVFSNRDKSKKGLKECMIGMMTNLYRKGE</sequence>